<evidence type="ECO:0000313" key="2">
    <source>
        <dbReference type="Proteomes" id="UP001458880"/>
    </source>
</evidence>
<proteinExistence type="predicted"/>
<keyword evidence="2" id="KW-1185">Reference proteome</keyword>
<dbReference type="EMBL" id="JASPKY010000004">
    <property type="protein sequence ID" value="KAK9754955.1"/>
    <property type="molecule type" value="Genomic_DNA"/>
</dbReference>
<gene>
    <name evidence="1" type="ORF">QE152_g827</name>
</gene>
<protein>
    <recommendedName>
        <fullName evidence="3">Maturase K</fullName>
    </recommendedName>
</protein>
<evidence type="ECO:0008006" key="3">
    <source>
        <dbReference type="Google" id="ProtNLM"/>
    </source>
</evidence>
<accession>A0AAW1N4W0</accession>
<reference evidence="1 2" key="1">
    <citation type="journal article" date="2024" name="BMC Genomics">
        <title>De novo assembly and annotation of Popillia japonica's genome with initial clues to its potential as an invasive pest.</title>
        <authorList>
            <person name="Cucini C."/>
            <person name="Boschi S."/>
            <person name="Funari R."/>
            <person name="Cardaioli E."/>
            <person name="Iannotti N."/>
            <person name="Marturano G."/>
            <person name="Paoli F."/>
            <person name="Bruttini M."/>
            <person name="Carapelli A."/>
            <person name="Frati F."/>
            <person name="Nardi F."/>
        </authorList>
    </citation>
    <scope>NUCLEOTIDE SEQUENCE [LARGE SCALE GENOMIC DNA]</scope>
    <source>
        <strain evidence="1">DMR45628</strain>
    </source>
</reference>
<dbReference type="Proteomes" id="UP001458880">
    <property type="component" value="Unassembled WGS sequence"/>
</dbReference>
<comment type="caution">
    <text evidence="1">The sequence shown here is derived from an EMBL/GenBank/DDBJ whole genome shotgun (WGS) entry which is preliminary data.</text>
</comment>
<dbReference type="AlphaFoldDB" id="A0AAW1N4W0"/>
<organism evidence="1 2">
    <name type="scientific">Popillia japonica</name>
    <name type="common">Japanese beetle</name>
    <dbReference type="NCBI Taxonomy" id="7064"/>
    <lineage>
        <taxon>Eukaryota</taxon>
        <taxon>Metazoa</taxon>
        <taxon>Ecdysozoa</taxon>
        <taxon>Arthropoda</taxon>
        <taxon>Hexapoda</taxon>
        <taxon>Insecta</taxon>
        <taxon>Pterygota</taxon>
        <taxon>Neoptera</taxon>
        <taxon>Endopterygota</taxon>
        <taxon>Coleoptera</taxon>
        <taxon>Polyphaga</taxon>
        <taxon>Scarabaeiformia</taxon>
        <taxon>Scarabaeidae</taxon>
        <taxon>Rutelinae</taxon>
        <taxon>Popillia</taxon>
    </lineage>
</organism>
<name>A0AAW1N4W0_POPJA</name>
<evidence type="ECO:0000313" key="1">
    <source>
        <dbReference type="EMBL" id="KAK9754955.1"/>
    </source>
</evidence>
<sequence length="83" mass="9807">MLSKQLLLLLESQLQILRLQAPRQEFLKRLILLLDLYTDLKQLKCEDNFSLNLLVYQGFQLSKIRNDGRQKNHSSFVLIIPHT</sequence>